<evidence type="ECO:0000313" key="4">
    <source>
        <dbReference type="EMBL" id="TKR89847.1"/>
    </source>
</evidence>
<gene>
    <name evidence="4" type="ORF">L596_013888</name>
</gene>
<keyword evidence="1" id="KW-0722">Serine protease inhibitor</keyword>
<evidence type="ECO:0000259" key="3">
    <source>
        <dbReference type="Pfam" id="PF01826"/>
    </source>
</evidence>
<dbReference type="SUPFAM" id="SSF57567">
    <property type="entry name" value="Serine protease inhibitors"/>
    <property type="match status" value="1"/>
</dbReference>
<reference evidence="4 5" key="1">
    <citation type="journal article" date="2015" name="Genome Biol.">
        <title>Comparative genomics of Steinernema reveals deeply conserved gene regulatory networks.</title>
        <authorList>
            <person name="Dillman A.R."/>
            <person name="Macchietto M."/>
            <person name="Porter C.F."/>
            <person name="Rogers A."/>
            <person name="Williams B."/>
            <person name="Antoshechkin I."/>
            <person name="Lee M.M."/>
            <person name="Goodwin Z."/>
            <person name="Lu X."/>
            <person name="Lewis E.E."/>
            <person name="Goodrich-Blair H."/>
            <person name="Stock S.P."/>
            <person name="Adams B.J."/>
            <person name="Sternberg P.W."/>
            <person name="Mortazavi A."/>
        </authorList>
    </citation>
    <scope>NUCLEOTIDE SEQUENCE [LARGE SCALE GENOMIC DNA]</scope>
    <source>
        <strain evidence="4 5">ALL</strain>
    </source>
</reference>
<sequence>MPVLLLLALAFSISAEKPSCPKNSTWAECRGNEPRCGPGVMCTLSCSPGCKCNAGYLRGPLENCVLSEDCPSGLLGSLQYLKPAVNGFVPITCL</sequence>
<keyword evidence="2" id="KW-0732">Signal</keyword>
<evidence type="ECO:0000256" key="1">
    <source>
        <dbReference type="ARBA" id="ARBA00022900"/>
    </source>
</evidence>
<dbReference type="OrthoDB" id="6236007at2759"/>
<feature type="domain" description="TIL" evidence="3">
    <location>
        <begin position="20"/>
        <end position="70"/>
    </location>
</feature>
<dbReference type="InterPro" id="IPR036084">
    <property type="entry name" value="Ser_inhib-like_sf"/>
</dbReference>
<dbReference type="Pfam" id="PF01826">
    <property type="entry name" value="TIL"/>
    <property type="match status" value="1"/>
</dbReference>
<feature type="chain" id="PRO_5020923974" description="TIL domain-containing protein" evidence="2">
    <location>
        <begin position="16"/>
        <end position="94"/>
    </location>
</feature>
<comment type="caution">
    <text evidence="4">The sequence shown here is derived from an EMBL/GenBank/DDBJ whole genome shotgun (WGS) entry which is preliminary data.</text>
</comment>
<dbReference type="EMBL" id="AZBU02000003">
    <property type="protein sequence ID" value="TKR89847.1"/>
    <property type="molecule type" value="Genomic_DNA"/>
</dbReference>
<dbReference type="Proteomes" id="UP000298663">
    <property type="component" value="Unassembled WGS sequence"/>
</dbReference>
<dbReference type="GO" id="GO:0004867">
    <property type="term" value="F:serine-type endopeptidase inhibitor activity"/>
    <property type="evidence" value="ECO:0007669"/>
    <property type="project" value="UniProtKB-KW"/>
</dbReference>
<dbReference type="CDD" id="cd19941">
    <property type="entry name" value="TIL"/>
    <property type="match status" value="1"/>
</dbReference>
<keyword evidence="5" id="KW-1185">Reference proteome</keyword>
<proteinExistence type="predicted"/>
<protein>
    <recommendedName>
        <fullName evidence="3">TIL domain-containing protein</fullName>
    </recommendedName>
</protein>
<dbReference type="AlphaFoldDB" id="A0A4U5P1H7"/>
<organism evidence="4 5">
    <name type="scientific">Steinernema carpocapsae</name>
    <name type="common">Entomopathogenic nematode</name>
    <dbReference type="NCBI Taxonomy" id="34508"/>
    <lineage>
        <taxon>Eukaryota</taxon>
        <taxon>Metazoa</taxon>
        <taxon>Ecdysozoa</taxon>
        <taxon>Nematoda</taxon>
        <taxon>Chromadorea</taxon>
        <taxon>Rhabditida</taxon>
        <taxon>Tylenchina</taxon>
        <taxon>Panagrolaimomorpha</taxon>
        <taxon>Strongyloidoidea</taxon>
        <taxon>Steinernematidae</taxon>
        <taxon>Steinernema</taxon>
    </lineage>
</organism>
<dbReference type="Gene3D" id="2.10.25.10">
    <property type="entry name" value="Laminin"/>
    <property type="match status" value="1"/>
</dbReference>
<feature type="signal peptide" evidence="2">
    <location>
        <begin position="1"/>
        <end position="15"/>
    </location>
</feature>
<name>A0A4U5P1H7_STECR</name>
<dbReference type="InterPro" id="IPR002919">
    <property type="entry name" value="TIL_dom"/>
</dbReference>
<reference evidence="4 5" key="2">
    <citation type="journal article" date="2019" name="G3 (Bethesda)">
        <title>Hybrid Assembly of the Genome of the Entomopathogenic Nematode Steinernema carpocapsae Identifies the X-Chromosome.</title>
        <authorList>
            <person name="Serra L."/>
            <person name="Macchietto M."/>
            <person name="Macias-Munoz A."/>
            <person name="McGill C.J."/>
            <person name="Rodriguez I.M."/>
            <person name="Rodriguez B."/>
            <person name="Murad R."/>
            <person name="Mortazavi A."/>
        </authorList>
    </citation>
    <scope>NUCLEOTIDE SEQUENCE [LARGE SCALE GENOMIC DNA]</scope>
    <source>
        <strain evidence="4 5">ALL</strain>
    </source>
</reference>
<evidence type="ECO:0000256" key="2">
    <source>
        <dbReference type="SAM" id="SignalP"/>
    </source>
</evidence>
<keyword evidence="1" id="KW-0646">Protease inhibitor</keyword>
<accession>A0A4U5P1H7</accession>
<evidence type="ECO:0000313" key="5">
    <source>
        <dbReference type="Proteomes" id="UP000298663"/>
    </source>
</evidence>